<sequence>MNHLKFFLFTIIASLMIYSCANDDDICENGLGTPRLKIKFKTEEGKITKPDSLYVGVKLDNTETIKTIAYGIAKPDSVLVPLRVDDSPYTEIYVSTRKTQIPSIIKLNYTLSSQYVSVACGLRRLYENTSAVLEQASAVSKVEMVQKNITDETHTHLYLIF</sequence>
<dbReference type="AlphaFoldDB" id="A0A1G6Z9U8"/>
<evidence type="ECO:0000313" key="2">
    <source>
        <dbReference type="EMBL" id="SDD99063.1"/>
    </source>
</evidence>
<dbReference type="InterPro" id="IPR045607">
    <property type="entry name" value="DUF6452"/>
</dbReference>
<protein>
    <recommendedName>
        <fullName evidence="4">Fimbrillin-A associated anchor protein Mfa1 and Mfa2</fullName>
    </recommendedName>
</protein>
<keyword evidence="1" id="KW-0732">Signal</keyword>
<evidence type="ECO:0008006" key="4">
    <source>
        <dbReference type="Google" id="ProtNLM"/>
    </source>
</evidence>
<evidence type="ECO:0000313" key="3">
    <source>
        <dbReference type="Proteomes" id="UP000198517"/>
    </source>
</evidence>
<dbReference type="OrthoDB" id="663527at2"/>
<dbReference type="EMBL" id="FNAS01000002">
    <property type="protein sequence ID" value="SDD99063.1"/>
    <property type="molecule type" value="Genomic_DNA"/>
</dbReference>
<dbReference type="RefSeq" id="WP_092735755.1">
    <property type="nucleotide sequence ID" value="NZ_FNAS01000002.1"/>
</dbReference>
<dbReference type="PROSITE" id="PS51257">
    <property type="entry name" value="PROKAR_LIPOPROTEIN"/>
    <property type="match status" value="1"/>
</dbReference>
<feature type="signal peptide" evidence="1">
    <location>
        <begin position="1"/>
        <end position="21"/>
    </location>
</feature>
<name>A0A1G6Z9U8_9FLAO</name>
<dbReference type="Pfam" id="PF20050">
    <property type="entry name" value="DUF6452"/>
    <property type="match status" value="1"/>
</dbReference>
<gene>
    <name evidence="2" type="ORF">SAMN05421544_1026</name>
</gene>
<organism evidence="2 3">
    <name type="scientific">Riemerella columbipharyngis</name>
    <dbReference type="NCBI Taxonomy" id="1071918"/>
    <lineage>
        <taxon>Bacteria</taxon>
        <taxon>Pseudomonadati</taxon>
        <taxon>Bacteroidota</taxon>
        <taxon>Flavobacteriia</taxon>
        <taxon>Flavobacteriales</taxon>
        <taxon>Weeksellaceae</taxon>
        <taxon>Riemerella</taxon>
    </lineage>
</organism>
<reference evidence="2 3" key="1">
    <citation type="submission" date="2016-10" db="EMBL/GenBank/DDBJ databases">
        <authorList>
            <person name="de Groot N.N."/>
        </authorList>
    </citation>
    <scope>NUCLEOTIDE SEQUENCE [LARGE SCALE GENOMIC DNA]</scope>
    <source>
        <strain evidence="2 3">DSM 24015</strain>
    </source>
</reference>
<accession>A0A1G6Z9U8</accession>
<dbReference type="STRING" id="1071918.SAMN05421544_1026"/>
<feature type="chain" id="PRO_5011483546" description="Fimbrillin-A associated anchor protein Mfa1 and Mfa2" evidence="1">
    <location>
        <begin position="22"/>
        <end position="161"/>
    </location>
</feature>
<proteinExistence type="predicted"/>
<evidence type="ECO:0000256" key="1">
    <source>
        <dbReference type="SAM" id="SignalP"/>
    </source>
</evidence>
<keyword evidence="3" id="KW-1185">Reference proteome</keyword>
<dbReference type="Proteomes" id="UP000198517">
    <property type="component" value="Unassembled WGS sequence"/>
</dbReference>